<dbReference type="InterPro" id="IPR013761">
    <property type="entry name" value="SAM/pointed_sf"/>
</dbReference>
<proteinExistence type="predicted"/>
<evidence type="ECO:0000256" key="1">
    <source>
        <dbReference type="SAM" id="MobiDB-lite"/>
    </source>
</evidence>
<dbReference type="SUPFAM" id="SSF47769">
    <property type="entry name" value="SAM/Pointed domain"/>
    <property type="match status" value="1"/>
</dbReference>
<dbReference type="EMBL" id="WIXE01021947">
    <property type="protein sequence ID" value="KAK5967908.1"/>
    <property type="molecule type" value="Genomic_DNA"/>
</dbReference>
<dbReference type="InterPro" id="IPR057520">
    <property type="entry name" value="GRHL1/CP2_C"/>
</dbReference>
<reference evidence="3 4" key="1">
    <citation type="submission" date="2019-10" db="EMBL/GenBank/DDBJ databases">
        <title>Assembly and Annotation for the nematode Trichostrongylus colubriformis.</title>
        <authorList>
            <person name="Martin J."/>
        </authorList>
    </citation>
    <scope>NUCLEOTIDE SEQUENCE [LARGE SCALE GENOMIC DNA]</scope>
    <source>
        <strain evidence="3">G859</strain>
        <tissue evidence="3">Whole worm</tissue>
    </source>
</reference>
<accession>A0AAN8IFJ3</accession>
<comment type="caution">
    <text evidence="3">The sequence shown here is derived from an EMBL/GenBank/DDBJ whole genome shotgun (WGS) entry which is preliminary data.</text>
</comment>
<evidence type="ECO:0000313" key="3">
    <source>
        <dbReference type="EMBL" id="KAK5967908.1"/>
    </source>
</evidence>
<evidence type="ECO:0000313" key="4">
    <source>
        <dbReference type="Proteomes" id="UP001331761"/>
    </source>
</evidence>
<protein>
    <recommendedName>
        <fullName evidence="2">GRHL1/CP2 C-terminal domain-containing protein</fullName>
    </recommendedName>
</protein>
<dbReference type="Pfam" id="PF25416">
    <property type="entry name" value="GRHL1_C"/>
    <property type="match status" value="1"/>
</dbReference>
<keyword evidence="4" id="KW-1185">Reference proteome</keyword>
<dbReference type="Proteomes" id="UP001331761">
    <property type="component" value="Unassembled WGS sequence"/>
</dbReference>
<organism evidence="3 4">
    <name type="scientific">Trichostrongylus colubriformis</name>
    <name type="common">Black scour worm</name>
    <dbReference type="NCBI Taxonomy" id="6319"/>
    <lineage>
        <taxon>Eukaryota</taxon>
        <taxon>Metazoa</taxon>
        <taxon>Ecdysozoa</taxon>
        <taxon>Nematoda</taxon>
        <taxon>Chromadorea</taxon>
        <taxon>Rhabditida</taxon>
        <taxon>Rhabditina</taxon>
        <taxon>Rhabditomorpha</taxon>
        <taxon>Strongyloidea</taxon>
        <taxon>Trichostrongylidae</taxon>
        <taxon>Trichostrongylus</taxon>
    </lineage>
</organism>
<feature type="domain" description="GRHL1/CP2 C-terminal" evidence="2">
    <location>
        <begin position="350"/>
        <end position="427"/>
    </location>
</feature>
<feature type="region of interest" description="Disordered" evidence="1">
    <location>
        <begin position="119"/>
        <end position="152"/>
    </location>
</feature>
<gene>
    <name evidence="3" type="ORF">GCK32_012279</name>
</gene>
<dbReference type="AlphaFoldDB" id="A0AAN8IFJ3"/>
<name>A0AAN8IFJ3_TRICO</name>
<sequence length="438" mass="48660">MGILPAKPSTSLVLQQQHMPEAGGSLDTYMEERTPTDKNSYIGQRFGNCLILYLPNGECYSFYKRGSGTYCNYYACMKCKKIKGVPCYKVIGDEFITNPLVNHRCAPLKAKTEIRKRMSLVEKRTSSSTEAVGREKSAEQSNGSRANGSGDCRFGMILRSTRLAPEEYGTMRNTQRDSAKKTRELYSLKPKRCRVCEVSPVIDEAIAESRATPAIASGNATSSARDTPTCKRRNSIEIPTAIIHEEKKGCTIHTNPASTEVHRLLEYLGLRQYKASFSGPSDLSCVTSANFDCDPAVENFLDSIRMSKYKPIFAKFSMEVLLSLSAEELSRLCRNDADALCIYHSLKIRINVFVREVDAVDHPYQAVTLKSRTKKEFMSALEEKGLIDTTTVERICVPGPGGIGVELSDEAMFLWKDAAVVQMNVIKGVNANNVNDIE</sequence>
<evidence type="ECO:0000259" key="2">
    <source>
        <dbReference type="Pfam" id="PF25416"/>
    </source>
</evidence>